<dbReference type="SUPFAM" id="SSF48065">
    <property type="entry name" value="DBL homology domain (DH-domain)"/>
    <property type="match status" value="1"/>
</dbReference>
<feature type="domain" description="DH" evidence="2">
    <location>
        <begin position="639"/>
        <end position="713"/>
    </location>
</feature>
<dbReference type="EMBL" id="JARBHB010000004">
    <property type="protein sequence ID" value="KAJ8887517.1"/>
    <property type="molecule type" value="Genomic_DNA"/>
</dbReference>
<organism evidence="3 4">
    <name type="scientific">Dryococelus australis</name>
    <dbReference type="NCBI Taxonomy" id="614101"/>
    <lineage>
        <taxon>Eukaryota</taxon>
        <taxon>Metazoa</taxon>
        <taxon>Ecdysozoa</taxon>
        <taxon>Arthropoda</taxon>
        <taxon>Hexapoda</taxon>
        <taxon>Insecta</taxon>
        <taxon>Pterygota</taxon>
        <taxon>Neoptera</taxon>
        <taxon>Polyneoptera</taxon>
        <taxon>Phasmatodea</taxon>
        <taxon>Verophasmatodea</taxon>
        <taxon>Anareolatae</taxon>
        <taxon>Phasmatidae</taxon>
        <taxon>Eurycanthinae</taxon>
        <taxon>Dryococelus</taxon>
    </lineage>
</organism>
<feature type="compositionally biased region" description="Polar residues" evidence="1">
    <location>
        <begin position="28"/>
        <end position="40"/>
    </location>
</feature>
<name>A0ABQ9HT13_9NEOP</name>
<dbReference type="Proteomes" id="UP001159363">
    <property type="component" value="Chromosome X"/>
</dbReference>
<evidence type="ECO:0000313" key="3">
    <source>
        <dbReference type="EMBL" id="KAJ8887517.1"/>
    </source>
</evidence>
<comment type="caution">
    <text evidence="3">The sequence shown here is derived from an EMBL/GenBank/DDBJ whole genome shotgun (WGS) entry which is preliminary data.</text>
</comment>
<evidence type="ECO:0000313" key="4">
    <source>
        <dbReference type="Proteomes" id="UP001159363"/>
    </source>
</evidence>
<dbReference type="PROSITE" id="PS50010">
    <property type="entry name" value="DH_2"/>
    <property type="match status" value="1"/>
</dbReference>
<dbReference type="Pfam" id="PF00621">
    <property type="entry name" value="RhoGEF"/>
    <property type="match status" value="1"/>
</dbReference>
<proteinExistence type="predicted"/>
<dbReference type="PANTHER" id="PTHR46001">
    <property type="entry name" value="TIAM (MAMMALIAN TUMOR INVASION AND METASTASIS FACTOR) HOMOLOG"/>
    <property type="match status" value="1"/>
</dbReference>
<gene>
    <name evidence="3" type="ORF">PR048_013733</name>
</gene>
<dbReference type="InterPro" id="IPR043537">
    <property type="entry name" value="Tiam1/Tiam2/Sif"/>
</dbReference>
<feature type="region of interest" description="Disordered" evidence="1">
    <location>
        <begin position="215"/>
        <end position="236"/>
    </location>
</feature>
<dbReference type="PANTHER" id="PTHR46001:SF3">
    <property type="entry name" value="PROTEIN STILL LIFE, ISOFORM SIF TYPE 1"/>
    <property type="match status" value="1"/>
</dbReference>
<feature type="compositionally biased region" description="Acidic residues" evidence="1">
    <location>
        <begin position="49"/>
        <end position="76"/>
    </location>
</feature>
<evidence type="ECO:0000256" key="1">
    <source>
        <dbReference type="SAM" id="MobiDB-lite"/>
    </source>
</evidence>
<feature type="region of interest" description="Disordered" evidence="1">
    <location>
        <begin position="435"/>
        <end position="468"/>
    </location>
</feature>
<evidence type="ECO:0000259" key="2">
    <source>
        <dbReference type="PROSITE" id="PS50010"/>
    </source>
</evidence>
<sequence>MSVVGLWEIERKDIGNVGMIDELQNKRSSALNTNEHTTPAIQKRKLEFEDAAGSEDDHEDSIDDDYGDSDSFEDDDYSLDKDIEYTDDMFTEGLNKSVARRNYLLDRQQRGDYRAMKEDNGNRLLLFYARCPCAELPIILLLMSLVGGFFWGSHPTPYCIPALLHTHLASTSLPLKTSILEPPRSPHSFCLYRLFTEVVVCSQKAEQVTGFCRSPVETRKSSPTGSVTSSQSQALLTPSRQLTDGEKLQKVILELVDTERTYVKLCNIVMVNKFVDWRLECMQPCTTLTFNKLVDWRPDLAIAVEHCPFESYVPGENVSLTFWREYSTHTECEEDLRWLTFESVKNFAPTAKLHPLYSAHALWHSGSGYLQSGHDAVFVRVRILAPGHERAHGKKLSVRPWHLRRLLDLRRVPAQVKARYTERCGARGNSFNSHWERPSFDSDSGHSKPIRIKNGKCITGTDAPPSHRNRTLKVMGQVGDELSQNATKGGGLSGYTARLSPRGPDSIPGGVVHGFSHVGVVPDDASGKRVFMGISRYPHPCILTQLHTSLTSPHRLSRLRCKQPSKSLHFYSAVIVSSSETMENRNKNGCAGIRTQSLPIADPNFNHCANSLGGGGGVYLETDYLHRGEITPEAAANLDTRFPSHLNNLLENYLEPLKKETFLSNAEINALFGNIREIVTFQRQFLQNLDEAIELEHDFHKFEHPSQFKVSYN</sequence>
<reference evidence="3 4" key="1">
    <citation type="submission" date="2023-02" db="EMBL/GenBank/DDBJ databases">
        <title>LHISI_Scaffold_Assembly.</title>
        <authorList>
            <person name="Stuart O.P."/>
            <person name="Cleave R."/>
            <person name="Magrath M.J.L."/>
            <person name="Mikheyev A.S."/>
        </authorList>
    </citation>
    <scope>NUCLEOTIDE SEQUENCE [LARGE SCALE GENOMIC DNA]</scope>
    <source>
        <strain evidence="3">Daus_M_001</strain>
        <tissue evidence="3">Leg muscle</tissue>
    </source>
</reference>
<feature type="region of interest" description="Disordered" evidence="1">
    <location>
        <begin position="28"/>
        <end position="76"/>
    </location>
</feature>
<dbReference type="InterPro" id="IPR035899">
    <property type="entry name" value="DBL_dom_sf"/>
</dbReference>
<dbReference type="InterPro" id="IPR000219">
    <property type="entry name" value="DH_dom"/>
</dbReference>
<feature type="compositionally biased region" description="Low complexity" evidence="1">
    <location>
        <begin position="221"/>
        <end position="233"/>
    </location>
</feature>
<keyword evidence="4" id="KW-1185">Reference proteome</keyword>
<dbReference type="Gene3D" id="1.20.900.10">
    <property type="entry name" value="Dbl homology (DH) domain"/>
    <property type="match status" value="1"/>
</dbReference>
<feature type="compositionally biased region" description="Basic and acidic residues" evidence="1">
    <location>
        <begin position="435"/>
        <end position="446"/>
    </location>
</feature>
<protein>
    <recommendedName>
        <fullName evidence="2">DH domain-containing protein</fullName>
    </recommendedName>
</protein>
<accession>A0ABQ9HT13</accession>